<dbReference type="InterPro" id="IPR050228">
    <property type="entry name" value="Carboxylesterase_BioH"/>
</dbReference>
<name>A0A7X0PID3_9BURK</name>
<dbReference type="Gene3D" id="3.40.50.1820">
    <property type="entry name" value="alpha/beta hydrolase"/>
    <property type="match status" value="1"/>
</dbReference>
<dbReference type="GO" id="GO:0016787">
    <property type="term" value="F:hydrolase activity"/>
    <property type="evidence" value="ECO:0007669"/>
    <property type="project" value="UniProtKB-KW"/>
</dbReference>
<organism evidence="2 3">
    <name type="scientific">Acidovorax soli</name>
    <dbReference type="NCBI Taxonomy" id="592050"/>
    <lineage>
        <taxon>Bacteria</taxon>
        <taxon>Pseudomonadati</taxon>
        <taxon>Pseudomonadota</taxon>
        <taxon>Betaproteobacteria</taxon>
        <taxon>Burkholderiales</taxon>
        <taxon>Comamonadaceae</taxon>
        <taxon>Acidovorax</taxon>
    </lineage>
</organism>
<gene>
    <name evidence="2" type="ORF">HNP48_004853</name>
</gene>
<dbReference type="SUPFAM" id="SSF53474">
    <property type="entry name" value="alpha/beta-Hydrolases"/>
    <property type="match status" value="1"/>
</dbReference>
<dbReference type="AlphaFoldDB" id="A0A7X0PID3"/>
<proteinExistence type="predicted"/>
<dbReference type="EMBL" id="JACHLK010000011">
    <property type="protein sequence ID" value="MBB6562144.1"/>
    <property type="molecule type" value="Genomic_DNA"/>
</dbReference>
<reference evidence="2 3" key="1">
    <citation type="submission" date="2020-08" db="EMBL/GenBank/DDBJ databases">
        <title>Functional genomics of gut bacteria from endangered species of beetles.</title>
        <authorList>
            <person name="Carlos-Shanley C."/>
        </authorList>
    </citation>
    <scope>NUCLEOTIDE SEQUENCE [LARGE SCALE GENOMIC DNA]</scope>
    <source>
        <strain evidence="2 3">S00198</strain>
    </source>
</reference>
<dbReference type="PANTHER" id="PTHR43194:SF2">
    <property type="entry name" value="PEROXISOMAL MEMBRANE PROTEIN LPX1"/>
    <property type="match status" value="1"/>
</dbReference>
<dbReference type="InterPro" id="IPR029058">
    <property type="entry name" value="AB_hydrolase_fold"/>
</dbReference>
<feature type="domain" description="Serine aminopeptidase S33" evidence="1">
    <location>
        <begin position="73"/>
        <end position="194"/>
    </location>
</feature>
<evidence type="ECO:0000313" key="2">
    <source>
        <dbReference type="EMBL" id="MBB6562144.1"/>
    </source>
</evidence>
<dbReference type="Pfam" id="PF12146">
    <property type="entry name" value="Hydrolase_4"/>
    <property type="match status" value="1"/>
</dbReference>
<dbReference type="RefSeq" id="WP_260420357.1">
    <property type="nucleotide sequence ID" value="NZ_JACHLK010000011.1"/>
</dbReference>
<dbReference type="Proteomes" id="UP000575083">
    <property type="component" value="Unassembled WGS sequence"/>
</dbReference>
<comment type="caution">
    <text evidence="2">The sequence shown here is derived from an EMBL/GenBank/DDBJ whole genome shotgun (WGS) entry which is preliminary data.</text>
</comment>
<dbReference type="InterPro" id="IPR022742">
    <property type="entry name" value="Hydrolase_4"/>
</dbReference>
<sequence>MLTLAALLLIAVPLGLAAAIAWGGPRDIAPLASVNSPFDGVDFSGLPPVQHWVARDGTRLAWHAYAPAGPVAAPRRRVVLVHGSSSRARSMHVLAQALASAGHEVAALDMRGHGDSGPRGQAAYLGQMEDDLEDFLQAVPHAGPQTLMGFSAGGGFALRFAGSARQDLFEHYVLLAPFLHQSAPTARPDVGGWASVGLPRLMALRVLNGLGITAWNHLDVLRFALMPHHARTSRPAIRTPWR</sequence>
<keyword evidence="3" id="KW-1185">Reference proteome</keyword>
<evidence type="ECO:0000259" key="1">
    <source>
        <dbReference type="Pfam" id="PF12146"/>
    </source>
</evidence>
<keyword evidence="2" id="KW-0378">Hydrolase</keyword>
<evidence type="ECO:0000313" key="3">
    <source>
        <dbReference type="Proteomes" id="UP000575083"/>
    </source>
</evidence>
<protein>
    <submittedName>
        <fullName evidence="2">Alpha-beta hydrolase superfamily lysophospholipase</fullName>
    </submittedName>
</protein>
<accession>A0A7X0PID3</accession>
<dbReference type="PANTHER" id="PTHR43194">
    <property type="entry name" value="HYDROLASE ALPHA/BETA FOLD FAMILY"/>
    <property type="match status" value="1"/>
</dbReference>